<organism evidence="5 6">
    <name type="scientific">Pelagomonas calceolata</name>
    <dbReference type="NCBI Taxonomy" id="35677"/>
    <lineage>
        <taxon>Eukaryota</taxon>
        <taxon>Sar</taxon>
        <taxon>Stramenopiles</taxon>
        <taxon>Ochrophyta</taxon>
        <taxon>Pelagophyceae</taxon>
        <taxon>Pelagomonadales</taxon>
        <taxon>Pelagomonadaceae</taxon>
        <taxon>Pelagomonas</taxon>
    </lineage>
</organism>
<dbReference type="Gene3D" id="3.80.10.10">
    <property type="entry name" value="Ribonuclease Inhibitor"/>
    <property type="match status" value="1"/>
</dbReference>
<proteinExistence type="predicted"/>
<evidence type="ECO:0000256" key="2">
    <source>
        <dbReference type="ARBA" id="ARBA00022737"/>
    </source>
</evidence>
<dbReference type="InterPro" id="IPR032675">
    <property type="entry name" value="LRR_dom_sf"/>
</dbReference>
<dbReference type="EMBL" id="CAKKNE010000005">
    <property type="protein sequence ID" value="CAH0378110.1"/>
    <property type="molecule type" value="Genomic_DNA"/>
</dbReference>
<protein>
    <submittedName>
        <fullName evidence="5">Uncharacterized protein</fullName>
    </submittedName>
</protein>
<evidence type="ECO:0000256" key="4">
    <source>
        <dbReference type="SAM" id="MobiDB-lite"/>
    </source>
</evidence>
<accession>A0A8J2X2T3</accession>
<dbReference type="Proteomes" id="UP000789595">
    <property type="component" value="Unassembled WGS sequence"/>
</dbReference>
<feature type="region of interest" description="Disordered" evidence="4">
    <location>
        <begin position="1"/>
        <end position="34"/>
    </location>
</feature>
<evidence type="ECO:0000313" key="5">
    <source>
        <dbReference type="EMBL" id="CAH0378110.1"/>
    </source>
</evidence>
<feature type="region of interest" description="Disordered" evidence="4">
    <location>
        <begin position="1229"/>
        <end position="1298"/>
    </location>
</feature>
<feature type="compositionally biased region" description="Low complexity" evidence="4">
    <location>
        <begin position="1238"/>
        <end position="1253"/>
    </location>
</feature>
<evidence type="ECO:0000256" key="1">
    <source>
        <dbReference type="ARBA" id="ARBA00022614"/>
    </source>
</evidence>
<feature type="compositionally biased region" description="Acidic residues" evidence="4">
    <location>
        <begin position="25"/>
        <end position="34"/>
    </location>
</feature>
<keyword evidence="2" id="KW-0677">Repeat</keyword>
<feature type="coiled-coil region" evidence="3">
    <location>
        <begin position="51"/>
        <end position="104"/>
    </location>
</feature>
<keyword evidence="6" id="KW-1185">Reference proteome</keyword>
<dbReference type="InterPro" id="IPR050836">
    <property type="entry name" value="SDS22/Internalin_LRR"/>
</dbReference>
<keyword evidence="1" id="KW-0433">Leucine-rich repeat</keyword>
<keyword evidence="3" id="KW-0175">Coiled coil</keyword>
<gene>
    <name evidence="5" type="ORF">PECAL_5P26280</name>
</gene>
<feature type="compositionally biased region" description="Low complexity" evidence="4">
    <location>
        <begin position="1289"/>
        <end position="1298"/>
    </location>
</feature>
<evidence type="ECO:0000313" key="6">
    <source>
        <dbReference type="Proteomes" id="UP000789595"/>
    </source>
</evidence>
<dbReference type="PANTHER" id="PTHR46652">
    <property type="entry name" value="LEUCINE-RICH REPEAT AND IQ DOMAIN-CONTAINING PROTEIN 1-RELATED"/>
    <property type="match status" value="1"/>
</dbReference>
<evidence type="ECO:0000256" key="3">
    <source>
        <dbReference type="SAM" id="Coils"/>
    </source>
</evidence>
<feature type="coiled-coil region" evidence="3">
    <location>
        <begin position="458"/>
        <end position="494"/>
    </location>
</feature>
<feature type="coiled-coil region" evidence="3">
    <location>
        <begin position="225"/>
        <end position="302"/>
    </location>
</feature>
<dbReference type="SUPFAM" id="SSF52058">
    <property type="entry name" value="L domain-like"/>
    <property type="match status" value="1"/>
</dbReference>
<sequence>MEHNTEEPPPLPEADLDAWLAQGGDAEDSSDGEDEYAAWLDGALGAARTRLQRAKAEELRLDRRLSGAEESDWSRFVQQKNDLMEDVTKEAQKAQAEARAIIDAADLLRPPPPPPTLMKGDFRPPAEIHDDVRRALEACVQAVEFMKVDVVKAPRGPDAELRDAAADFVVAFWRRRFLLRPKGSLLELEECRRRFAAKRSAYGAWLGVEALSVELKRERALAKDREDAAEACAAAERAAAEREEAARKAEVRRRQIERDAEAAARAANDARRMLDLQDACDAEEAAENCRRYLRKLKRAKATSAYTTIAAFVSFRAWRRKRAARKAKREAESIQEACAMKTMHLADVESRKLVEFWRVEGMRELRERMHMRDAELYAKNVIQTRERARQAEERQRAALRADAELAKRVARAAAVRLDMLARRRERSQAGDAAVACARAAFSAASEAVGSVAGVAAVRRSAEASERAEAEERAEKAAAEADAREAARAAAAAREATDAALLLKNDRRAAAEAAAEAMVRAFHNQDQKDDAARRNARAVLDQLDPVARRLAVVDPACLQRAARLFSGKVPLRADAPPPPPPCIEDDWARRAAAVVPPPPPRVDAPQAVYDDTPAERSAPGRVFGEDQLHAACGGDCTRVPTLDLSVEKLGGDLSSLRKCAKLEKLNLSVNELEAFDLVALGRALAATRVRTLALRDNRLAGGLANLNRLKLTALHLDVNRLTSIKALGLRQLRELSVCDNKLGSSGDGGLSLVLRCAPCLEVLRAAGNALSTFDCLARAPKLRELELSRNTLVEFDGHGASSSFPALVDLALAHNALRRAPRGLRLAGLERLRIGGNRFEKLDDLAAQEAWLPRLQRLDAADGAITNLGEALRCCPAVEVLNLAHNAFADFDTLAAALRGCPLLRDAMFQGNPLPMDALARACATAWKDKLACGGGAERAGERAAALAVCAEAGVLSLKRLNGDGVDALCLRQLAWAYDSTRGGVNDDVTGRLGALARLFPRPCDGCGGRLGIAPSLLAAVRGEAEAEPITCRKCGAVFELPPWPVCAARRCGPPAAANAQLSSKRDAALALLAGVAASRRTRKTDDWTPWRCVRLLDPALAAATVQARVRRRLAMKLRPRLFAALAACQSRRDASVARLQAIHRARRVRRRFHRALDGCIYVDDDLVNFNEGVDVDAFLGGDVARAFEEEEALPSFARQPRLQVGPGGDLVGRPPSADVVLPDIFAGRGQTPDRDILRSSSAPHSVVESVASVAEPRRRRRRHRPPPAPMPTSQIARDRQARARARKKATPAWASKPGG</sequence>
<reference evidence="5" key="1">
    <citation type="submission" date="2021-11" db="EMBL/GenBank/DDBJ databases">
        <authorList>
            <consortium name="Genoscope - CEA"/>
            <person name="William W."/>
        </authorList>
    </citation>
    <scope>NUCLEOTIDE SEQUENCE</scope>
</reference>
<feature type="coiled-coil region" evidence="3">
    <location>
        <begin position="373"/>
        <end position="408"/>
    </location>
</feature>
<name>A0A8J2X2T3_9STRA</name>
<dbReference type="PANTHER" id="PTHR46652:SF3">
    <property type="entry name" value="LEUCINE-RICH REPEAT-CONTAINING PROTEIN 9"/>
    <property type="match status" value="1"/>
</dbReference>
<comment type="caution">
    <text evidence="5">The sequence shown here is derived from an EMBL/GenBank/DDBJ whole genome shotgun (WGS) entry which is preliminary data.</text>
</comment>